<dbReference type="SMART" id="SM00320">
    <property type="entry name" value="WD40"/>
    <property type="match status" value="7"/>
</dbReference>
<feature type="repeat" description="WD" evidence="3">
    <location>
        <begin position="443"/>
        <end position="482"/>
    </location>
</feature>
<dbReference type="InterPro" id="IPR001680">
    <property type="entry name" value="WD40_rpt"/>
</dbReference>
<dbReference type="EMBL" id="JADGKB010000036">
    <property type="protein sequence ID" value="KAJ3257644.1"/>
    <property type="molecule type" value="Genomic_DNA"/>
</dbReference>
<dbReference type="PROSITE" id="PS50294">
    <property type="entry name" value="WD_REPEATS_REGION"/>
    <property type="match status" value="4"/>
</dbReference>
<dbReference type="InterPro" id="IPR020472">
    <property type="entry name" value="WD40_PAC1"/>
</dbReference>
<feature type="repeat" description="WD" evidence="3">
    <location>
        <begin position="352"/>
        <end position="393"/>
    </location>
</feature>
<dbReference type="InterPro" id="IPR015943">
    <property type="entry name" value="WD40/YVTN_repeat-like_dom_sf"/>
</dbReference>
<dbReference type="CDD" id="cd00200">
    <property type="entry name" value="WD40"/>
    <property type="match status" value="1"/>
</dbReference>
<protein>
    <recommendedName>
        <fullName evidence="5">F-box domain-containing protein</fullName>
    </recommendedName>
</protein>
<feature type="repeat" description="WD" evidence="3">
    <location>
        <begin position="306"/>
        <end position="337"/>
    </location>
</feature>
<dbReference type="Gene3D" id="2.130.10.10">
    <property type="entry name" value="YVTN repeat-like/Quinoprotein amine dehydrogenase"/>
    <property type="match status" value="3"/>
</dbReference>
<dbReference type="GO" id="GO:1990234">
    <property type="term" value="C:transferase complex"/>
    <property type="evidence" value="ECO:0007669"/>
    <property type="project" value="UniProtKB-ARBA"/>
</dbReference>
<feature type="repeat" description="WD" evidence="3">
    <location>
        <begin position="420"/>
        <end position="442"/>
    </location>
</feature>
<dbReference type="PROSITE" id="PS00678">
    <property type="entry name" value="WD_REPEATS_1"/>
    <property type="match status" value="5"/>
</dbReference>
<organism evidence="6 8">
    <name type="scientific">Boothiomyces macroporosus</name>
    <dbReference type="NCBI Taxonomy" id="261099"/>
    <lineage>
        <taxon>Eukaryota</taxon>
        <taxon>Fungi</taxon>
        <taxon>Fungi incertae sedis</taxon>
        <taxon>Chytridiomycota</taxon>
        <taxon>Chytridiomycota incertae sedis</taxon>
        <taxon>Chytridiomycetes</taxon>
        <taxon>Rhizophydiales</taxon>
        <taxon>Terramycetaceae</taxon>
        <taxon>Boothiomyces</taxon>
    </lineage>
</organism>
<dbReference type="Gene3D" id="1.20.1280.50">
    <property type="match status" value="1"/>
</dbReference>
<feature type="domain" description="F-box" evidence="5">
    <location>
        <begin position="80"/>
        <end position="126"/>
    </location>
</feature>
<dbReference type="EMBL" id="JADGKB010000036">
    <property type="protein sequence ID" value="KAJ3257628.1"/>
    <property type="molecule type" value="Genomic_DNA"/>
</dbReference>
<dbReference type="Pfam" id="PF12937">
    <property type="entry name" value="F-box-like"/>
    <property type="match status" value="1"/>
</dbReference>
<sequence>MNHKCYRHQKQDQENNKELTLKNQLARESKDDQILISAIWDNYSKLSWSKRSLALNGILHYSCFPQLSYLSDSLIELTKVDFITILPSEICYKILNYLDATSLCHVSQVCKSWKEMGDSDVIWKRMCSQHIDKKCSKCGWGLPLMSTMKRKEIPCESSMPDPKRQKTCSPSKPSESTKCIQIEPLQHIPPVPVKIETKPWKQIYAERSVVARNWRKPKCSTRKLLGHVDGVMGLYFDQARGLLISASFDHTLRAWDINTGICVGILKGHTKCVRGVQFDESKIISCSMDKTIRIWHPKTFECVRTIEGHTAGVVSIHYIDKILASGAKDGIIRVWDLAKGCSFSLVGQVLLNYRHQDWVNKVKILPGKKELLSCSDDNNMILWDIDSKTPIRTFSGHVGPVQTFALMQPQHGLNAHIRRVVTGSLDNTIKIWDFHTGKLISTLFGHTEGVWGIDADAIRIVSGSQDQTVKIWDIETGQCTYTFTPKNGSVTSILLSDTKLITGDESGAVIVRDFLHTQ</sequence>
<keyword evidence="1 3" id="KW-0853">WD repeat</keyword>
<accession>A0AAD5Y5V1</accession>
<dbReference type="GO" id="GO:0005634">
    <property type="term" value="C:nucleus"/>
    <property type="evidence" value="ECO:0007669"/>
    <property type="project" value="TreeGrafter"/>
</dbReference>
<evidence type="ECO:0000259" key="5">
    <source>
        <dbReference type="PROSITE" id="PS50181"/>
    </source>
</evidence>
<dbReference type="AlphaFoldDB" id="A0AAD5Y5V1"/>
<dbReference type="Proteomes" id="UP001210925">
    <property type="component" value="Unassembled WGS sequence"/>
</dbReference>
<dbReference type="InterPro" id="IPR036047">
    <property type="entry name" value="F-box-like_dom_sf"/>
</dbReference>
<dbReference type="PANTHER" id="PTHR22847:SF637">
    <property type="entry name" value="WD REPEAT DOMAIN 5B"/>
    <property type="match status" value="1"/>
</dbReference>
<dbReference type="SMART" id="SM00256">
    <property type="entry name" value="FBOX"/>
    <property type="match status" value="1"/>
</dbReference>
<evidence type="ECO:0000256" key="3">
    <source>
        <dbReference type="PROSITE-ProRule" id="PRU00221"/>
    </source>
</evidence>
<comment type="caution">
    <text evidence="6">The sequence shown here is derived from an EMBL/GenBank/DDBJ whole genome shotgun (WGS) entry which is preliminary data.</text>
</comment>
<dbReference type="InterPro" id="IPR011047">
    <property type="entry name" value="Quinoprotein_ADH-like_sf"/>
</dbReference>
<feature type="repeat" description="WD" evidence="3">
    <location>
        <begin position="224"/>
        <end position="260"/>
    </location>
</feature>
<feature type="repeat" description="WD" evidence="3">
    <location>
        <begin position="266"/>
        <end position="305"/>
    </location>
</feature>
<evidence type="ECO:0000313" key="7">
    <source>
        <dbReference type="EMBL" id="KAJ3257644.1"/>
    </source>
</evidence>
<evidence type="ECO:0000256" key="4">
    <source>
        <dbReference type="SAM" id="MobiDB-lite"/>
    </source>
</evidence>
<keyword evidence="2" id="KW-0677">Repeat</keyword>
<dbReference type="InterPro" id="IPR001810">
    <property type="entry name" value="F-box_dom"/>
</dbReference>
<reference evidence="6" key="1">
    <citation type="submission" date="2020-05" db="EMBL/GenBank/DDBJ databases">
        <title>Phylogenomic resolution of chytrid fungi.</title>
        <authorList>
            <person name="Stajich J.E."/>
            <person name="Amses K."/>
            <person name="Simmons R."/>
            <person name="Seto K."/>
            <person name="Myers J."/>
            <person name="Bonds A."/>
            <person name="Quandt C.A."/>
            <person name="Barry K."/>
            <person name="Liu P."/>
            <person name="Grigoriev I."/>
            <person name="Longcore J.E."/>
            <person name="James T.Y."/>
        </authorList>
    </citation>
    <scope>NUCLEOTIDE SEQUENCE</scope>
    <source>
        <strain evidence="6">PLAUS21</strain>
    </source>
</reference>
<evidence type="ECO:0000313" key="8">
    <source>
        <dbReference type="Proteomes" id="UP001210925"/>
    </source>
</evidence>
<dbReference type="PROSITE" id="PS50181">
    <property type="entry name" value="FBOX"/>
    <property type="match status" value="1"/>
</dbReference>
<dbReference type="PANTHER" id="PTHR22847">
    <property type="entry name" value="WD40 REPEAT PROTEIN"/>
    <property type="match status" value="1"/>
</dbReference>
<keyword evidence="8" id="KW-1185">Reference proteome</keyword>
<proteinExistence type="predicted"/>
<evidence type="ECO:0000256" key="2">
    <source>
        <dbReference type="ARBA" id="ARBA00022737"/>
    </source>
</evidence>
<dbReference type="SUPFAM" id="SSF50998">
    <property type="entry name" value="Quinoprotein alcohol dehydrogenase-like"/>
    <property type="match status" value="1"/>
</dbReference>
<evidence type="ECO:0000313" key="6">
    <source>
        <dbReference type="EMBL" id="KAJ3257628.1"/>
    </source>
</evidence>
<name>A0AAD5Y5V1_9FUNG</name>
<dbReference type="SUPFAM" id="SSF81383">
    <property type="entry name" value="F-box domain"/>
    <property type="match status" value="1"/>
</dbReference>
<dbReference type="CDD" id="cd22147">
    <property type="entry name" value="F-box_SpPof1-like"/>
    <property type="match status" value="1"/>
</dbReference>
<gene>
    <name evidence="6" type="ORF">HK103_004400</name>
    <name evidence="7" type="ORF">HK103_004416</name>
</gene>
<feature type="region of interest" description="Disordered" evidence="4">
    <location>
        <begin position="155"/>
        <end position="175"/>
    </location>
</feature>
<dbReference type="InterPro" id="IPR019775">
    <property type="entry name" value="WD40_repeat_CS"/>
</dbReference>
<dbReference type="Pfam" id="PF00400">
    <property type="entry name" value="WD40"/>
    <property type="match status" value="6"/>
</dbReference>
<dbReference type="PRINTS" id="PR00320">
    <property type="entry name" value="GPROTEINBRPT"/>
</dbReference>
<dbReference type="PROSITE" id="PS50082">
    <property type="entry name" value="WD_REPEATS_2"/>
    <property type="match status" value="6"/>
</dbReference>
<evidence type="ECO:0000256" key="1">
    <source>
        <dbReference type="ARBA" id="ARBA00022574"/>
    </source>
</evidence>